<dbReference type="InterPro" id="IPR029058">
    <property type="entry name" value="AB_hydrolase_fold"/>
</dbReference>
<dbReference type="SUPFAM" id="SSF53474">
    <property type="entry name" value="alpha/beta-Hydrolases"/>
    <property type="match status" value="1"/>
</dbReference>
<protein>
    <recommendedName>
        <fullName evidence="3">Alpha/beta hydrolase</fullName>
    </recommendedName>
</protein>
<accession>A0A086MYH5</accession>
<keyword evidence="2" id="KW-1185">Reference proteome</keyword>
<sequence length="97" mass="10049">MVRRGTTTRSPEQSFAPLQAELGLLGHRSVAVDLPGHGFDTTYPRAYQAPQDRGGFATTPGAIKGVTLAGTAAHLIGILERAKRNGPVTSSHTAAAA</sequence>
<dbReference type="HOGENOM" id="CLU_2345497_0_0_11"/>
<dbReference type="EMBL" id="JNFQ01000002">
    <property type="protein sequence ID" value="KFG73943.1"/>
    <property type="molecule type" value="Genomic_DNA"/>
</dbReference>
<dbReference type="STRING" id="1915400.FM21_24515"/>
<name>A0A086MYH5_9ACTN</name>
<reference evidence="1 2" key="1">
    <citation type="submission" date="2014-05" db="EMBL/GenBank/DDBJ databases">
        <title>Complete genome sequence of the Streptomyces mutabilis TRM45540.</title>
        <authorList>
            <person name="Luo X."/>
            <person name="Zhang L."/>
        </authorList>
    </citation>
    <scope>NUCLEOTIDE SEQUENCE [LARGE SCALE GENOMIC DNA]</scope>
    <source>
        <strain evidence="1 2">TRM45540</strain>
    </source>
</reference>
<organism evidence="1 2">
    <name type="scientific">Streptomyces mutabilis</name>
    <dbReference type="NCBI Taxonomy" id="67332"/>
    <lineage>
        <taxon>Bacteria</taxon>
        <taxon>Bacillati</taxon>
        <taxon>Actinomycetota</taxon>
        <taxon>Actinomycetes</taxon>
        <taxon>Kitasatosporales</taxon>
        <taxon>Streptomycetaceae</taxon>
        <taxon>Streptomyces</taxon>
    </lineage>
</organism>
<evidence type="ECO:0000313" key="2">
    <source>
        <dbReference type="Proteomes" id="UP000029095"/>
    </source>
</evidence>
<dbReference type="Proteomes" id="UP000029095">
    <property type="component" value="Unassembled WGS sequence"/>
</dbReference>
<proteinExistence type="predicted"/>
<dbReference type="Gene3D" id="3.40.50.1820">
    <property type="entry name" value="alpha/beta hydrolase"/>
    <property type="match status" value="1"/>
</dbReference>
<dbReference type="AlphaFoldDB" id="A0A086MYH5"/>
<evidence type="ECO:0008006" key="3">
    <source>
        <dbReference type="Google" id="ProtNLM"/>
    </source>
</evidence>
<comment type="caution">
    <text evidence="1">The sequence shown here is derived from an EMBL/GenBank/DDBJ whole genome shotgun (WGS) entry which is preliminary data.</text>
</comment>
<evidence type="ECO:0000313" key="1">
    <source>
        <dbReference type="EMBL" id="KFG73943.1"/>
    </source>
</evidence>
<gene>
    <name evidence="1" type="ORF">FM21_24515</name>
</gene>